<name>A0A9Q1JR14_9CARY</name>
<evidence type="ECO:0000313" key="1">
    <source>
        <dbReference type="EMBL" id="KAJ8429340.1"/>
    </source>
</evidence>
<protein>
    <submittedName>
        <fullName evidence="1">Uncharacterized protein</fullName>
    </submittedName>
</protein>
<keyword evidence="2" id="KW-1185">Reference proteome</keyword>
<dbReference type="AlphaFoldDB" id="A0A9Q1JR14"/>
<gene>
    <name evidence="1" type="ORF">Cgig2_025787</name>
</gene>
<dbReference type="EMBL" id="JAKOGI010000904">
    <property type="protein sequence ID" value="KAJ8429340.1"/>
    <property type="molecule type" value="Genomic_DNA"/>
</dbReference>
<organism evidence="1 2">
    <name type="scientific">Carnegiea gigantea</name>
    <dbReference type="NCBI Taxonomy" id="171969"/>
    <lineage>
        <taxon>Eukaryota</taxon>
        <taxon>Viridiplantae</taxon>
        <taxon>Streptophyta</taxon>
        <taxon>Embryophyta</taxon>
        <taxon>Tracheophyta</taxon>
        <taxon>Spermatophyta</taxon>
        <taxon>Magnoliopsida</taxon>
        <taxon>eudicotyledons</taxon>
        <taxon>Gunneridae</taxon>
        <taxon>Pentapetalae</taxon>
        <taxon>Caryophyllales</taxon>
        <taxon>Cactineae</taxon>
        <taxon>Cactaceae</taxon>
        <taxon>Cactoideae</taxon>
        <taxon>Echinocereeae</taxon>
        <taxon>Carnegiea</taxon>
    </lineage>
</organism>
<reference evidence="1" key="1">
    <citation type="submission" date="2022-04" db="EMBL/GenBank/DDBJ databases">
        <title>Carnegiea gigantea Genome sequencing and assembly v2.</title>
        <authorList>
            <person name="Copetti D."/>
            <person name="Sanderson M.J."/>
            <person name="Burquez A."/>
            <person name="Wojciechowski M.F."/>
        </authorList>
    </citation>
    <scope>NUCLEOTIDE SEQUENCE</scope>
    <source>
        <strain evidence="1">SGP5-SGP5p</strain>
        <tissue evidence="1">Aerial part</tissue>
    </source>
</reference>
<dbReference type="Proteomes" id="UP001153076">
    <property type="component" value="Unassembled WGS sequence"/>
</dbReference>
<comment type="caution">
    <text evidence="1">The sequence shown here is derived from an EMBL/GenBank/DDBJ whole genome shotgun (WGS) entry which is preliminary data.</text>
</comment>
<accession>A0A9Q1JR14</accession>
<evidence type="ECO:0000313" key="2">
    <source>
        <dbReference type="Proteomes" id="UP001153076"/>
    </source>
</evidence>
<sequence>MSNVVVVGPEVDDDVLEGGGLEELDISLSDPDFELFFNDDNVTKNPNSTTIASTKKNDNDEDKFVLGIFLLRRTLSSGVDFFSSSPKCDSVDNNMAEVFNASIIEAEVNNRALYSSHAPSQIDRMIMIPTPQQMRSEPILPVQDKATVLTPLIVATTQAGQIVANRGGTAATIKQR</sequence>
<proteinExistence type="predicted"/>